<evidence type="ECO:0000313" key="3">
    <source>
        <dbReference type="EMBL" id="RSH87929.1"/>
    </source>
</evidence>
<evidence type="ECO:0000313" key="4">
    <source>
        <dbReference type="Proteomes" id="UP000279236"/>
    </source>
</evidence>
<gene>
    <name evidence="3" type="ORF">EHS24_000451</name>
</gene>
<dbReference type="RefSeq" id="XP_028480137.1">
    <property type="nucleotide sequence ID" value="XM_028616280.1"/>
</dbReference>
<dbReference type="Proteomes" id="UP000279236">
    <property type="component" value="Unassembled WGS sequence"/>
</dbReference>
<dbReference type="EMBL" id="RSCE01000001">
    <property type="protein sequence ID" value="RSH87929.1"/>
    <property type="molecule type" value="Genomic_DNA"/>
</dbReference>
<accession>A0A427Y9U3</accession>
<dbReference type="AlphaFoldDB" id="A0A427Y9U3"/>
<evidence type="ECO:0000256" key="2">
    <source>
        <dbReference type="SAM" id="MobiDB-lite"/>
    </source>
</evidence>
<feature type="region of interest" description="Disordered" evidence="2">
    <location>
        <begin position="44"/>
        <end position="95"/>
    </location>
</feature>
<name>A0A427Y9U3_9TREE</name>
<reference evidence="3 4" key="1">
    <citation type="submission" date="2018-11" db="EMBL/GenBank/DDBJ databases">
        <title>Genome sequence of Apiotrichum porosum DSM 27194.</title>
        <authorList>
            <person name="Aliyu H."/>
            <person name="Gorte O."/>
            <person name="Ochsenreither K."/>
        </authorList>
    </citation>
    <scope>NUCLEOTIDE SEQUENCE [LARGE SCALE GENOMIC DNA]</scope>
    <source>
        <strain evidence="3 4">DSM 27194</strain>
    </source>
</reference>
<comment type="caution">
    <text evidence="3">The sequence shown here is derived from an EMBL/GenBank/DDBJ whole genome shotgun (WGS) entry which is preliminary data.</text>
</comment>
<proteinExistence type="predicted"/>
<organism evidence="3 4">
    <name type="scientific">Apiotrichum porosum</name>
    <dbReference type="NCBI Taxonomy" id="105984"/>
    <lineage>
        <taxon>Eukaryota</taxon>
        <taxon>Fungi</taxon>
        <taxon>Dikarya</taxon>
        <taxon>Basidiomycota</taxon>
        <taxon>Agaricomycotina</taxon>
        <taxon>Tremellomycetes</taxon>
        <taxon>Trichosporonales</taxon>
        <taxon>Trichosporonaceae</taxon>
        <taxon>Apiotrichum</taxon>
    </lineage>
</organism>
<dbReference type="GeneID" id="39584994"/>
<evidence type="ECO:0000256" key="1">
    <source>
        <dbReference type="SAM" id="Coils"/>
    </source>
</evidence>
<sequence>MPLKRARSLLRALFPSALPCHPIYGCTSSRKLYNLAKKERMGLLSDDRPAPDHRASTAAGRSSRDRKRSRTISTPHVKSAEGASKKQLSSLSNDGLMDPGNHLEGIKLEATTSVIKYCRETYENGTTSPKFMLSIARSKMKALRIEINHLNEKKKALEDELQNLTAEEEEHEKAIEEAAIKFNKTMQGLVDVLKEE</sequence>
<feature type="compositionally biased region" description="Basic and acidic residues" evidence="2">
    <location>
        <begin position="44"/>
        <end position="55"/>
    </location>
</feature>
<keyword evidence="1" id="KW-0175">Coiled coil</keyword>
<keyword evidence="4" id="KW-1185">Reference proteome</keyword>
<feature type="coiled-coil region" evidence="1">
    <location>
        <begin position="133"/>
        <end position="181"/>
    </location>
</feature>
<protein>
    <submittedName>
        <fullName evidence="3">Uncharacterized protein</fullName>
    </submittedName>
</protein>